<accession>A0AAE1QZE2</accession>
<keyword evidence="2" id="KW-1185">Reference proteome</keyword>
<protein>
    <submittedName>
        <fullName evidence="1">Uncharacterized protein</fullName>
    </submittedName>
</protein>
<gene>
    <name evidence="1" type="ORF">RND71_038625</name>
</gene>
<sequence>MISAIINKTKKTRMMSFEDFQSLATNERKRFPWRKISGTLLTQSSTSLTVSTP</sequence>
<dbReference type="EMBL" id="JAVYJV010000021">
    <property type="protein sequence ID" value="KAK4342809.1"/>
    <property type="molecule type" value="Genomic_DNA"/>
</dbReference>
<name>A0AAE1QZE2_9SOLA</name>
<dbReference type="Proteomes" id="UP001291623">
    <property type="component" value="Unassembled WGS sequence"/>
</dbReference>
<evidence type="ECO:0000313" key="1">
    <source>
        <dbReference type="EMBL" id="KAK4342809.1"/>
    </source>
</evidence>
<organism evidence="1 2">
    <name type="scientific">Anisodus tanguticus</name>
    <dbReference type="NCBI Taxonomy" id="243964"/>
    <lineage>
        <taxon>Eukaryota</taxon>
        <taxon>Viridiplantae</taxon>
        <taxon>Streptophyta</taxon>
        <taxon>Embryophyta</taxon>
        <taxon>Tracheophyta</taxon>
        <taxon>Spermatophyta</taxon>
        <taxon>Magnoliopsida</taxon>
        <taxon>eudicotyledons</taxon>
        <taxon>Gunneridae</taxon>
        <taxon>Pentapetalae</taxon>
        <taxon>asterids</taxon>
        <taxon>lamiids</taxon>
        <taxon>Solanales</taxon>
        <taxon>Solanaceae</taxon>
        <taxon>Solanoideae</taxon>
        <taxon>Hyoscyameae</taxon>
        <taxon>Anisodus</taxon>
    </lineage>
</organism>
<dbReference type="AlphaFoldDB" id="A0AAE1QZE2"/>
<comment type="caution">
    <text evidence="1">The sequence shown here is derived from an EMBL/GenBank/DDBJ whole genome shotgun (WGS) entry which is preliminary data.</text>
</comment>
<evidence type="ECO:0000313" key="2">
    <source>
        <dbReference type="Proteomes" id="UP001291623"/>
    </source>
</evidence>
<proteinExistence type="predicted"/>
<reference evidence="1" key="1">
    <citation type="submission" date="2023-12" db="EMBL/GenBank/DDBJ databases">
        <title>Genome assembly of Anisodus tanguticus.</title>
        <authorList>
            <person name="Wang Y.-J."/>
        </authorList>
    </citation>
    <scope>NUCLEOTIDE SEQUENCE</scope>
    <source>
        <strain evidence="1">KB-2021</strain>
        <tissue evidence="1">Leaf</tissue>
    </source>
</reference>